<dbReference type="AlphaFoldDB" id="A0A1R1EMM4"/>
<accession>A0A1R1EMM4</accession>
<dbReference type="Pfam" id="PF00440">
    <property type="entry name" value="TetR_N"/>
    <property type="match status" value="1"/>
</dbReference>
<dbReference type="Pfam" id="PF08360">
    <property type="entry name" value="TetR_C_5"/>
    <property type="match status" value="1"/>
</dbReference>
<dbReference type="GO" id="GO:0003700">
    <property type="term" value="F:DNA-binding transcription factor activity"/>
    <property type="evidence" value="ECO:0007669"/>
    <property type="project" value="InterPro"/>
</dbReference>
<dbReference type="PRINTS" id="PR00455">
    <property type="entry name" value="HTHTETR"/>
</dbReference>
<evidence type="ECO:0000256" key="2">
    <source>
        <dbReference type="ARBA" id="ARBA00023125"/>
    </source>
</evidence>
<dbReference type="Gene3D" id="1.10.357.10">
    <property type="entry name" value="Tetracycline Repressor, domain 2"/>
    <property type="match status" value="1"/>
</dbReference>
<feature type="DNA-binding region" description="H-T-H motif" evidence="4">
    <location>
        <begin position="32"/>
        <end position="51"/>
    </location>
</feature>
<dbReference type="InterPro" id="IPR001647">
    <property type="entry name" value="HTH_TetR"/>
</dbReference>
<evidence type="ECO:0000259" key="5">
    <source>
        <dbReference type="PROSITE" id="PS50977"/>
    </source>
</evidence>
<dbReference type="PANTHER" id="PTHR30055">
    <property type="entry name" value="HTH-TYPE TRANSCRIPTIONAL REGULATOR RUTR"/>
    <property type="match status" value="1"/>
</dbReference>
<dbReference type="Proteomes" id="UP000187172">
    <property type="component" value="Unassembled WGS sequence"/>
</dbReference>
<name>A0A1R1EMM4_9BACL</name>
<dbReference type="Gene3D" id="1.10.10.60">
    <property type="entry name" value="Homeodomain-like"/>
    <property type="match status" value="1"/>
</dbReference>
<dbReference type="GO" id="GO:0000976">
    <property type="term" value="F:transcription cis-regulatory region binding"/>
    <property type="evidence" value="ECO:0007669"/>
    <property type="project" value="TreeGrafter"/>
</dbReference>
<proteinExistence type="predicted"/>
<keyword evidence="3" id="KW-0804">Transcription</keyword>
<dbReference type="InterPro" id="IPR036271">
    <property type="entry name" value="Tet_transcr_reg_TetR-rel_C_sf"/>
</dbReference>
<keyword evidence="7" id="KW-1185">Reference proteome</keyword>
<protein>
    <submittedName>
        <fullName evidence="6">Transcriptional regulator</fullName>
    </submittedName>
</protein>
<reference evidence="6 7" key="1">
    <citation type="submission" date="2016-11" db="EMBL/GenBank/DDBJ databases">
        <title>Paenibacillus species isolates.</title>
        <authorList>
            <person name="Beno S.M."/>
        </authorList>
    </citation>
    <scope>NUCLEOTIDE SEQUENCE [LARGE SCALE GENOMIC DNA]</scope>
    <source>
        <strain evidence="6 7">FSL R5-0378</strain>
    </source>
</reference>
<dbReference type="SUPFAM" id="SSF46689">
    <property type="entry name" value="Homeodomain-like"/>
    <property type="match status" value="1"/>
</dbReference>
<evidence type="ECO:0000313" key="7">
    <source>
        <dbReference type="Proteomes" id="UP000187172"/>
    </source>
</evidence>
<dbReference type="STRING" id="297318.BK138_19270"/>
<dbReference type="SUPFAM" id="SSF48498">
    <property type="entry name" value="Tetracyclin repressor-like, C-terminal domain"/>
    <property type="match status" value="1"/>
</dbReference>
<dbReference type="InterPro" id="IPR013571">
    <property type="entry name" value="Tscrpt_reg_QacR_C"/>
</dbReference>
<comment type="caution">
    <text evidence="6">The sequence shown here is derived from an EMBL/GenBank/DDBJ whole genome shotgun (WGS) entry which is preliminary data.</text>
</comment>
<feature type="domain" description="HTH tetR-type" evidence="5">
    <location>
        <begin position="9"/>
        <end position="69"/>
    </location>
</feature>
<organism evidence="6 7">
    <name type="scientific">Paenibacillus rhizosphaerae</name>
    <dbReference type="NCBI Taxonomy" id="297318"/>
    <lineage>
        <taxon>Bacteria</taxon>
        <taxon>Bacillati</taxon>
        <taxon>Bacillota</taxon>
        <taxon>Bacilli</taxon>
        <taxon>Bacillales</taxon>
        <taxon>Paenibacillaceae</taxon>
        <taxon>Paenibacillus</taxon>
    </lineage>
</organism>
<evidence type="ECO:0000256" key="1">
    <source>
        <dbReference type="ARBA" id="ARBA00023015"/>
    </source>
</evidence>
<dbReference type="PROSITE" id="PS50977">
    <property type="entry name" value="HTH_TETR_2"/>
    <property type="match status" value="1"/>
</dbReference>
<dbReference type="EMBL" id="MRTP01000005">
    <property type="protein sequence ID" value="OMF53057.1"/>
    <property type="molecule type" value="Genomic_DNA"/>
</dbReference>
<evidence type="ECO:0000256" key="4">
    <source>
        <dbReference type="PROSITE-ProRule" id="PRU00335"/>
    </source>
</evidence>
<dbReference type="FunFam" id="1.10.10.60:FF:000141">
    <property type="entry name" value="TetR family transcriptional regulator"/>
    <property type="match status" value="1"/>
</dbReference>
<dbReference type="InterPro" id="IPR050109">
    <property type="entry name" value="HTH-type_TetR-like_transc_reg"/>
</dbReference>
<dbReference type="RefSeq" id="WP_076172040.1">
    <property type="nucleotide sequence ID" value="NZ_MRTP01000005.1"/>
</dbReference>
<keyword evidence="2 4" id="KW-0238">DNA-binding</keyword>
<keyword evidence="1" id="KW-0805">Transcription regulation</keyword>
<evidence type="ECO:0000313" key="6">
    <source>
        <dbReference type="EMBL" id="OMF53057.1"/>
    </source>
</evidence>
<dbReference type="PANTHER" id="PTHR30055:SF211">
    <property type="entry name" value="TRANSCRIPTIONAL REGULATOR, TETR FAMILY"/>
    <property type="match status" value="1"/>
</dbReference>
<dbReference type="InterPro" id="IPR009057">
    <property type="entry name" value="Homeodomain-like_sf"/>
</dbReference>
<dbReference type="GO" id="GO:0045892">
    <property type="term" value="P:negative regulation of DNA-templated transcription"/>
    <property type="evidence" value="ECO:0007669"/>
    <property type="project" value="InterPro"/>
</dbReference>
<evidence type="ECO:0000256" key="3">
    <source>
        <dbReference type="ARBA" id="ARBA00023163"/>
    </source>
</evidence>
<sequence>MKKRKYEAEQTKQTIVEGAKALFAAKGYAATSMMDICEATGCSKGSIYHHFQSKEDLFLYLAEQAFTNSWQTWHEQSGGDHSATEQLYAYADYFVDTLQKPLNKAGEEFMIRVGADSEAGRRFMEIIQNYMKGFEDLVQAGLDSGEWKGESVQELSFIILSYYSGLSDSYHLMDKAAMKELFRKATTLLLDGIRK</sequence>
<gene>
    <name evidence="6" type="ORF">BK138_19270</name>
</gene>